<keyword evidence="2" id="KW-0813">Transport</keyword>
<evidence type="ECO:0000256" key="5">
    <source>
        <dbReference type="ARBA" id="ARBA00022692"/>
    </source>
</evidence>
<dbReference type="OrthoDB" id="9799990at2"/>
<feature type="transmembrane region" description="Helical" evidence="8">
    <location>
        <begin position="315"/>
        <end position="332"/>
    </location>
</feature>
<dbReference type="GO" id="GO:0022857">
    <property type="term" value="F:transmembrane transporter activity"/>
    <property type="evidence" value="ECO:0007669"/>
    <property type="project" value="InterPro"/>
</dbReference>
<keyword evidence="9" id="KW-0614">Plasmid</keyword>
<feature type="transmembrane region" description="Helical" evidence="8">
    <location>
        <begin position="287"/>
        <end position="309"/>
    </location>
</feature>
<dbReference type="GO" id="GO:0005886">
    <property type="term" value="C:plasma membrane"/>
    <property type="evidence" value="ECO:0007669"/>
    <property type="project" value="UniProtKB-SubCell"/>
</dbReference>
<feature type="transmembrane region" description="Helical" evidence="8">
    <location>
        <begin position="68"/>
        <end position="86"/>
    </location>
</feature>
<keyword evidence="7 8" id="KW-0472">Membrane</keyword>
<keyword evidence="4" id="KW-0997">Cell inner membrane</keyword>
<accession>A0A1I9YTF5</accession>
<feature type="transmembrane region" description="Helical" evidence="8">
    <location>
        <begin position="260"/>
        <end position="280"/>
    </location>
</feature>
<keyword evidence="10" id="KW-1185">Reference proteome</keyword>
<keyword evidence="3" id="KW-1003">Cell membrane</keyword>
<dbReference type="RefSeq" id="WP_027194449.1">
    <property type="nucleotide sequence ID" value="NZ_CP017563.2"/>
</dbReference>
<dbReference type="PANTHER" id="PTHR32196">
    <property type="entry name" value="ABC TRANSPORTER PERMEASE PROTEIN YPHD-RELATED-RELATED"/>
    <property type="match status" value="1"/>
</dbReference>
<keyword evidence="6 8" id="KW-1133">Transmembrane helix</keyword>
<reference evidence="9" key="1">
    <citation type="submission" date="2016-09" db="EMBL/GenBank/DDBJ databases">
        <title>The Complete Genome of Burkholderia sprentiae wsm5005.</title>
        <authorList>
            <person name="De Meyer S."/>
            <person name="Wang P."/>
            <person name="Terpolilli J."/>
        </authorList>
    </citation>
    <scope>NUCLEOTIDE SEQUENCE [LARGE SCALE GENOMIC DNA]</scope>
    <source>
        <strain evidence="9">WSM5005</strain>
        <plasmid evidence="9">pl1WSM5005</plasmid>
    </source>
</reference>
<evidence type="ECO:0000256" key="2">
    <source>
        <dbReference type="ARBA" id="ARBA00022448"/>
    </source>
</evidence>
<dbReference type="EMBL" id="CP017563">
    <property type="protein sequence ID" value="APA89476.1"/>
    <property type="molecule type" value="Genomic_DNA"/>
</dbReference>
<evidence type="ECO:0000256" key="6">
    <source>
        <dbReference type="ARBA" id="ARBA00022989"/>
    </source>
</evidence>
<dbReference type="Pfam" id="PF02653">
    <property type="entry name" value="BPD_transp_2"/>
    <property type="match status" value="1"/>
</dbReference>
<evidence type="ECO:0000256" key="4">
    <source>
        <dbReference type="ARBA" id="ARBA00022519"/>
    </source>
</evidence>
<proteinExistence type="predicted"/>
<geneLocation type="plasmid" evidence="9 10">
    <name>pl1WSM5005</name>
</geneLocation>
<dbReference type="InterPro" id="IPR001851">
    <property type="entry name" value="ABC_transp_permease"/>
</dbReference>
<evidence type="ECO:0000313" key="10">
    <source>
        <dbReference type="Proteomes" id="UP000179860"/>
    </source>
</evidence>
<evidence type="ECO:0000256" key="1">
    <source>
        <dbReference type="ARBA" id="ARBA00004651"/>
    </source>
</evidence>
<evidence type="ECO:0000256" key="3">
    <source>
        <dbReference type="ARBA" id="ARBA00022475"/>
    </source>
</evidence>
<reference evidence="9" key="2">
    <citation type="submission" date="2021-06" db="EMBL/GenBank/DDBJ databases">
        <authorList>
            <person name="Rogers T.H."/>
            <person name="Ramsay J.P."/>
            <person name="Wang P."/>
            <person name="Terpolilli J."/>
        </authorList>
    </citation>
    <scope>NUCLEOTIDE SEQUENCE</scope>
    <source>
        <strain evidence="9">WSM5005</strain>
        <plasmid evidence="9">pl1WSM5005</plasmid>
    </source>
</reference>
<evidence type="ECO:0000256" key="7">
    <source>
        <dbReference type="ARBA" id="ARBA00023136"/>
    </source>
</evidence>
<dbReference type="PANTHER" id="PTHR32196:SF21">
    <property type="entry name" value="ABC TRANSPORTER PERMEASE PROTEIN YPHD-RELATED"/>
    <property type="match status" value="1"/>
</dbReference>
<feature type="transmembrane region" description="Helical" evidence="8">
    <location>
        <begin position="232"/>
        <end position="254"/>
    </location>
</feature>
<organism evidence="9 10">
    <name type="scientific">Paraburkholderia sprentiae WSM5005</name>
    <dbReference type="NCBI Taxonomy" id="754502"/>
    <lineage>
        <taxon>Bacteria</taxon>
        <taxon>Pseudomonadati</taxon>
        <taxon>Pseudomonadota</taxon>
        <taxon>Betaproteobacteria</taxon>
        <taxon>Burkholderiales</taxon>
        <taxon>Burkholderiaceae</taxon>
        <taxon>Paraburkholderia</taxon>
    </lineage>
</organism>
<evidence type="ECO:0000313" key="9">
    <source>
        <dbReference type="EMBL" id="APA89476.1"/>
    </source>
</evidence>
<keyword evidence="5 8" id="KW-0812">Transmembrane</keyword>
<dbReference type="KEGG" id="pspw:BJG93_28660"/>
<comment type="subcellular location">
    <subcellularLocation>
        <location evidence="1">Cell membrane</location>
        <topology evidence="1">Multi-pass membrane protein</topology>
    </subcellularLocation>
</comment>
<gene>
    <name evidence="9" type="ORF">BJG93_28660</name>
</gene>
<feature type="transmembrane region" description="Helical" evidence="8">
    <location>
        <begin position="182"/>
        <end position="201"/>
    </location>
</feature>
<evidence type="ECO:0000256" key="8">
    <source>
        <dbReference type="SAM" id="Phobius"/>
    </source>
</evidence>
<feature type="transmembrane region" description="Helical" evidence="8">
    <location>
        <begin position="119"/>
        <end position="136"/>
    </location>
</feature>
<feature type="transmembrane region" description="Helical" evidence="8">
    <location>
        <begin position="93"/>
        <end position="113"/>
    </location>
</feature>
<sequence>MKAHMGERLADAGAWPPGRRIGAALRASGARVASALPALVMLLAVVIANAWLQPDFLTADSLASNMQNAAPVILICMAQAVVVLMGELDLSMGAGISLVNCVLAAAPGLFGWGIGATCLAALGAALLAGACNGLLVGYAKQSALIATFATGAVWFGCALLLIPQPGGAVPDALGEWFAARVSVIPLAALPVLAAIALWALLQRHRFGRRLIATGSHADAMFKAGIDVRLVKLLGYLLAWLFVFAAALCLSAQTASGDARLGLPYTLNSVAAVVIGGISLAGGRGTMLGAVCGALVLTLIGNVVYFAGIPSNYQEVFKGAVIVIALGFTFVGAKRRV</sequence>
<feature type="transmembrane region" description="Helical" evidence="8">
    <location>
        <begin position="143"/>
        <end position="162"/>
    </location>
</feature>
<feature type="transmembrane region" description="Helical" evidence="8">
    <location>
        <begin position="29"/>
        <end position="48"/>
    </location>
</feature>
<protein>
    <submittedName>
        <fullName evidence="9">ABC transporter permease</fullName>
    </submittedName>
</protein>
<dbReference type="AlphaFoldDB" id="A0A1I9YTF5"/>
<dbReference type="Proteomes" id="UP000179860">
    <property type="component" value="Plasmid pl1WSM5005"/>
</dbReference>
<dbReference type="CDD" id="cd06579">
    <property type="entry name" value="TM_PBP1_transp_AraH_like"/>
    <property type="match status" value="1"/>
</dbReference>
<name>A0A1I9YTF5_9BURK</name>